<dbReference type="Proteomes" id="UP000008840">
    <property type="component" value="Chromosome"/>
</dbReference>
<dbReference type="PANTHER" id="PTHR37299">
    <property type="entry name" value="TRANSCRIPTIONAL REGULATOR-RELATED"/>
    <property type="match status" value="1"/>
</dbReference>
<evidence type="ECO:0000313" key="5">
    <source>
        <dbReference type="Proteomes" id="UP000008840"/>
    </source>
</evidence>
<proteinExistence type="predicted"/>
<feature type="transmembrane region" description="Helical" evidence="2">
    <location>
        <begin position="89"/>
        <end position="110"/>
    </location>
</feature>
<dbReference type="eggNOG" id="COG3279">
    <property type="taxonomic scope" value="Bacteria"/>
</dbReference>
<dbReference type="HOGENOM" id="CLU_065817_0_0_6"/>
<evidence type="ECO:0000313" key="4">
    <source>
        <dbReference type="EMBL" id="CAQ45724.1"/>
    </source>
</evidence>
<dbReference type="PIRSF" id="PIRSF031767">
    <property type="entry name" value="MHYE_LytTR"/>
    <property type="match status" value="1"/>
</dbReference>
<gene>
    <name evidence="4" type="primary">lytT</name>
    <name evidence="4" type="ordered locus">Smlt2226</name>
</gene>
<accession>B2FQ79</accession>
<keyword evidence="2" id="KW-0472">Membrane</keyword>
<name>B2FQ79_STRMK</name>
<evidence type="ECO:0000256" key="1">
    <source>
        <dbReference type="ARBA" id="ARBA00023012"/>
    </source>
</evidence>
<keyword evidence="1" id="KW-0902">Two-component regulatory system</keyword>
<dbReference type="PROSITE" id="PS50930">
    <property type="entry name" value="HTH_LYTTR"/>
    <property type="match status" value="1"/>
</dbReference>
<dbReference type="AlphaFoldDB" id="B2FQ79"/>
<dbReference type="SMART" id="SM00850">
    <property type="entry name" value="LytTR"/>
    <property type="match status" value="1"/>
</dbReference>
<dbReference type="InterPro" id="IPR012379">
    <property type="entry name" value="LytTR_MHYE"/>
</dbReference>
<protein>
    <submittedName>
        <fullName evidence="4">Transmembrane sensory transduction protein LytT</fullName>
    </submittedName>
</protein>
<dbReference type="InterPro" id="IPR046947">
    <property type="entry name" value="LytR-like"/>
</dbReference>
<keyword evidence="2" id="KW-1133">Transmembrane helix</keyword>
<dbReference type="EMBL" id="AM743169">
    <property type="protein sequence ID" value="CAQ45724.1"/>
    <property type="molecule type" value="Genomic_DNA"/>
</dbReference>
<dbReference type="InterPro" id="IPR007492">
    <property type="entry name" value="LytTR_DNA-bd_dom"/>
</dbReference>
<dbReference type="GO" id="GO:0003677">
    <property type="term" value="F:DNA binding"/>
    <property type="evidence" value="ECO:0007669"/>
    <property type="project" value="InterPro"/>
</dbReference>
<evidence type="ECO:0000256" key="2">
    <source>
        <dbReference type="SAM" id="Phobius"/>
    </source>
</evidence>
<dbReference type="Gene3D" id="2.40.50.1020">
    <property type="entry name" value="LytTr DNA-binding domain"/>
    <property type="match status" value="1"/>
</dbReference>
<sequence length="310" mass="34959">MDAAMTQGRPSRWRTSTRLLVWAAILSASAVTNALVEVMDASRRGADLGLWEPMIWEFSSLALILLTLPLLWWGCERWPLHADTWRRRLPLYLLASVGWSLLHVVGMMLLRHLAYASLGYRYQDDAGWLERFAYEYLKDVRTFAMFVALEHFASWFGRRRQGEASLLAEPDVGPPVEPVERPQHFLVRKLGKEFLVATADVEYAQAAGNYVNLRVRGHDYPLRITMAVLEQRLDPGEFLRPHRSWLINRGQLRSIEPLDGGEALLHMADGAKVPCSRRQLPVLRLALGGAGAGRVDCWSTIARSAGSTAT</sequence>
<reference evidence="4 5" key="1">
    <citation type="journal article" date="2008" name="Genome Biol.">
        <title>The complete genome, comparative and functional analysis of Stenotrophomonas maltophilia reveals an organism heavily shielded by drug resistance determinants.</title>
        <authorList>
            <person name="Crossman L.C."/>
            <person name="Gould V.C."/>
            <person name="Dow J.M."/>
            <person name="Vernikos G.S."/>
            <person name="Okazaki A."/>
            <person name="Sebaihia M."/>
            <person name="Saunders D."/>
            <person name="Arrowsmith C."/>
            <person name="Carver T."/>
            <person name="Peters N."/>
            <person name="Adlem E."/>
            <person name="Kerhornou A."/>
            <person name="Lord A."/>
            <person name="Murphy L."/>
            <person name="Seeger K."/>
            <person name="Squares R."/>
            <person name="Rutter S."/>
            <person name="Quail M.A."/>
            <person name="Rajandream M.A."/>
            <person name="Harris D."/>
            <person name="Churcher C."/>
            <person name="Bentley S.D."/>
            <person name="Parkhill J."/>
            <person name="Thomson N.R."/>
            <person name="Avison M.B."/>
        </authorList>
    </citation>
    <scope>NUCLEOTIDE SEQUENCE [LARGE SCALE GENOMIC DNA]</scope>
    <source>
        <strain evidence="4 5">K279a</strain>
    </source>
</reference>
<feature type="transmembrane region" description="Helical" evidence="2">
    <location>
        <begin position="54"/>
        <end position="73"/>
    </location>
</feature>
<dbReference type="EnsemblBacteria" id="CAQ45724">
    <property type="protein sequence ID" value="CAQ45724"/>
    <property type="gene ID" value="Smlt2226"/>
</dbReference>
<dbReference type="KEGG" id="sml:Smlt2226"/>
<dbReference type="GO" id="GO:0000156">
    <property type="term" value="F:phosphorelay response regulator activity"/>
    <property type="evidence" value="ECO:0007669"/>
    <property type="project" value="InterPro"/>
</dbReference>
<keyword evidence="2 4" id="KW-0812">Transmembrane</keyword>
<dbReference type="Pfam" id="PF04397">
    <property type="entry name" value="LytTR"/>
    <property type="match status" value="1"/>
</dbReference>
<keyword evidence="5" id="KW-1185">Reference proteome</keyword>
<feature type="domain" description="HTH LytTR-type" evidence="3">
    <location>
        <begin position="185"/>
        <end position="289"/>
    </location>
</feature>
<dbReference type="PANTHER" id="PTHR37299:SF1">
    <property type="entry name" value="STAGE 0 SPORULATION PROTEIN A HOMOLOG"/>
    <property type="match status" value="1"/>
</dbReference>
<organism evidence="4 5">
    <name type="scientific">Stenotrophomonas maltophilia (strain K279a)</name>
    <dbReference type="NCBI Taxonomy" id="522373"/>
    <lineage>
        <taxon>Bacteria</taxon>
        <taxon>Pseudomonadati</taxon>
        <taxon>Pseudomonadota</taxon>
        <taxon>Gammaproteobacteria</taxon>
        <taxon>Lysobacterales</taxon>
        <taxon>Lysobacteraceae</taxon>
        <taxon>Stenotrophomonas</taxon>
        <taxon>Stenotrophomonas maltophilia group</taxon>
    </lineage>
</organism>
<evidence type="ECO:0000259" key="3">
    <source>
        <dbReference type="PROSITE" id="PS50930"/>
    </source>
</evidence>